<dbReference type="AlphaFoldDB" id="A0A2S7SUB7"/>
<comment type="caution">
    <text evidence="2">The sequence shown here is derived from an EMBL/GenBank/DDBJ whole genome shotgun (WGS) entry which is preliminary data.</text>
</comment>
<protein>
    <recommendedName>
        <fullName evidence="1">Helix-turn-helix domain-containing protein</fullName>
    </recommendedName>
</protein>
<dbReference type="RefSeq" id="WP_105039238.1">
    <property type="nucleotide sequence ID" value="NZ_PPSL01000003.1"/>
</dbReference>
<gene>
    <name evidence="2" type="ORF">CJD36_011070</name>
</gene>
<dbReference type="InterPro" id="IPR041657">
    <property type="entry name" value="HTH_17"/>
</dbReference>
<evidence type="ECO:0000313" key="3">
    <source>
        <dbReference type="Proteomes" id="UP000239872"/>
    </source>
</evidence>
<dbReference type="Pfam" id="PF12728">
    <property type="entry name" value="HTH_17"/>
    <property type="match status" value="1"/>
</dbReference>
<evidence type="ECO:0000313" key="2">
    <source>
        <dbReference type="EMBL" id="PQJ10510.1"/>
    </source>
</evidence>
<proteinExistence type="predicted"/>
<accession>A0A2S7SUB7</accession>
<keyword evidence="3" id="KW-1185">Reference proteome</keyword>
<evidence type="ECO:0000259" key="1">
    <source>
        <dbReference type="Pfam" id="PF12728"/>
    </source>
</evidence>
<name>A0A2S7SUB7_9BACT</name>
<sequence length="104" mass="11901">MIEPISGSDIKITFDNLPYAVEILATHLERIEKLLLTNCDKHSLVDNELTIPEAAKILHLKTRSSVYKLINSGELLSFLYSGRRFVLASEILRYKKEQQKPTTK</sequence>
<organism evidence="2 3">
    <name type="scientific">Flavipsychrobacter stenotrophus</name>
    <dbReference type="NCBI Taxonomy" id="2077091"/>
    <lineage>
        <taxon>Bacteria</taxon>
        <taxon>Pseudomonadati</taxon>
        <taxon>Bacteroidota</taxon>
        <taxon>Chitinophagia</taxon>
        <taxon>Chitinophagales</taxon>
        <taxon>Chitinophagaceae</taxon>
        <taxon>Flavipsychrobacter</taxon>
    </lineage>
</organism>
<reference evidence="2 3" key="1">
    <citation type="submission" date="2018-01" db="EMBL/GenBank/DDBJ databases">
        <title>A novel member of the phylum Bacteroidetes isolated from glacier ice.</title>
        <authorList>
            <person name="Liu Q."/>
            <person name="Xin Y.-H."/>
        </authorList>
    </citation>
    <scope>NUCLEOTIDE SEQUENCE [LARGE SCALE GENOMIC DNA]</scope>
    <source>
        <strain evidence="2 3">RB1R16</strain>
    </source>
</reference>
<dbReference type="EMBL" id="PPSL01000003">
    <property type="protein sequence ID" value="PQJ10510.1"/>
    <property type="molecule type" value="Genomic_DNA"/>
</dbReference>
<feature type="domain" description="Helix-turn-helix" evidence="1">
    <location>
        <begin position="49"/>
        <end position="98"/>
    </location>
</feature>
<dbReference type="Proteomes" id="UP000239872">
    <property type="component" value="Unassembled WGS sequence"/>
</dbReference>